<reference evidence="1 2" key="1">
    <citation type="submission" date="2016-01" db="EMBL/GenBank/DDBJ databases">
        <title>Genome Sequences of Twelve Sporeforming Bacillus Species Isolated from Foods.</title>
        <authorList>
            <person name="Berendsen E.M."/>
            <person name="Wells-Bennik M.H."/>
            <person name="Krawcyk A.O."/>
            <person name="De Jong A."/>
            <person name="Holsappel S."/>
            <person name="Eijlander R.T."/>
            <person name="Kuipers O.P."/>
        </authorList>
    </citation>
    <scope>NUCLEOTIDE SEQUENCE [LARGE SCALE GENOMIC DNA]</scope>
    <source>
        <strain evidence="1 2">B4099</strain>
    </source>
</reference>
<gene>
    <name evidence="1" type="ORF">B4099_2783</name>
</gene>
<protein>
    <submittedName>
        <fullName evidence="1">Uncharacterized protein</fullName>
    </submittedName>
</protein>
<dbReference type="Proteomes" id="UP000075304">
    <property type="component" value="Unassembled WGS sequence"/>
</dbReference>
<organism evidence="1 2">
    <name type="scientific">Heyndrickxia coagulans</name>
    <name type="common">Weizmannia coagulans</name>
    <dbReference type="NCBI Taxonomy" id="1398"/>
    <lineage>
        <taxon>Bacteria</taxon>
        <taxon>Bacillati</taxon>
        <taxon>Bacillota</taxon>
        <taxon>Bacilli</taxon>
        <taxon>Bacillales</taxon>
        <taxon>Bacillaceae</taxon>
        <taxon>Heyndrickxia</taxon>
    </lineage>
</organism>
<comment type="caution">
    <text evidence="1">The sequence shown here is derived from an EMBL/GenBank/DDBJ whole genome shotgun (WGS) entry which is preliminary data.</text>
</comment>
<name>A0A150KJ04_HEYCO</name>
<sequence>MRLATFVPIAILLGMIVPPLYTVAVGEPFKLRMEPGGPDGCLQGRLYTGES</sequence>
<evidence type="ECO:0000313" key="2">
    <source>
        <dbReference type="Proteomes" id="UP000075304"/>
    </source>
</evidence>
<accession>A0A150KJ04</accession>
<dbReference type="EMBL" id="LQYI01000002">
    <property type="protein sequence ID" value="KYC73822.1"/>
    <property type="molecule type" value="Genomic_DNA"/>
</dbReference>
<evidence type="ECO:0000313" key="1">
    <source>
        <dbReference type="EMBL" id="KYC73822.1"/>
    </source>
</evidence>
<dbReference type="AlphaFoldDB" id="A0A150KJ04"/>
<proteinExistence type="predicted"/>